<accession>A0A447CY51</accession>
<keyword evidence="3" id="KW-0547">Nucleotide-binding</keyword>
<dbReference type="Gene3D" id="3.40.50.300">
    <property type="entry name" value="P-loop containing nucleotide triphosphate hydrolases"/>
    <property type="match status" value="1"/>
</dbReference>
<gene>
    <name evidence="6" type="primary">cmpD_5</name>
    <name evidence="6" type="ORF">RHODGE_RHODGE_03385</name>
</gene>
<dbReference type="SMART" id="SM00382">
    <property type="entry name" value="AAA"/>
    <property type="match status" value="1"/>
</dbReference>
<comment type="similarity">
    <text evidence="1">Belongs to the ABC transporter superfamily.</text>
</comment>
<dbReference type="InterPro" id="IPR017871">
    <property type="entry name" value="ABC_transporter-like_CS"/>
</dbReference>
<evidence type="ECO:0000256" key="1">
    <source>
        <dbReference type="ARBA" id="ARBA00005417"/>
    </source>
</evidence>
<dbReference type="PANTHER" id="PTHR42788:SF13">
    <property type="entry name" value="ALIPHATIC SULFONATES IMPORT ATP-BINDING PROTEIN SSUB"/>
    <property type="match status" value="1"/>
</dbReference>
<dbReference type="PROSITE" id="PS50893">
    <property type="entry name" value="ABC_TRANSPORTER_2"/>
    <property type="match status" value="1"/>
</dbReference>
<evidence type="ECO:0000256" key="3">
    <source>
        <dbReference type="ARBA" id="ARBA00022741"/>
    </source>
</evidence>
<evidence type="ECO:0000313" key="6">
    <source>
        <dbReference type="EMBL" id="VCU10199.1"/>
    </source>
</evidence>
<dbReference type="PANTHER" id="PTHR42788">
    <property type="entry name" value="TAURINE IMPORT ATP-BINDING PROTEIN-RELATED"/>
    <property type="match status" value="1"/>
</dbReference>
<dbReference type="Pfam" id="PF00005">
    <property type="entry name" value="ABC_tran"/>
    <property type="match status" value="1"/>
</dbReference>
<sequence length="276" mass="30013">MAGRSKIVFDAVRYDYTPPGGAPVPALDGVSLAVAEDEFVAVVGPSGCGKSTLLHLVAGFLPLADGRILLDGRPVGPPGPDRGVVFQHFALFPWKTVRQNILYGLERKRGLDADTRRALARRYIEMVRLEGFEDLYPAQLSGGMKQRVAIARTLATQPDVLLMDEPFGALDAQTRGLMQEELLAIWSRRRKTVLFVTHDVHEAVLLADRIAVMTARPGRIKALVEVGLPRPRDRAVIRSAAFAERCEDVWALVREEARAAEAGVGPMGATEAGGAR</sequence>
<dbReference type="CDD" id="cd03293">
    <property type="entry name" value="ABC_NrtD_SsuB_transporters"/>
    <property type="match status" value="1"/>
</dbReference>
<keyword evidence="4 6" id="KW-0067">ATP-binding</keyword>
<dbReference type="InterPro" id="IPR050166">
    <property type="entry name" value="ABC_transporter_ATP-bind"/>
</dbReference>
<dbReference type="InterPro" id="IPR003593">
    <property type="entry name" value="AAA+_ATPase"/>
</dbReference>
<evidence type="ECO:0000256" key="4">
    <source>
        <dbReference type="ARBA" id="ARBA00022840"/>
    </source>
</evidence>
<dbReference type="GO" id="GO:0005524">
    <property type="term" value="F:ATP binding"/>
    <property type="evidence" value="ECO:0007669"/>
    <property type="project" value="UniProtKB-KW"/>
</dbReference>
<proteinExistence type="inferred from homology"/>
<keyword evidence="2" id="KW-0813">Transport</keyword>
<dbReference type="EMBL" id="UWOC01000163">
    <property type="protein sequence ID" value="VCU10199.1"/>
    <property type="molecule type" value="Genomic_DNA"/>
</dbReference>
<dbReference type="PROSITE" id="PS00211">
    <property type="entry name" value="ABC_TRANSPORTER_1"/>
    <property type="match status" value="1"/>
</dbReference>
<dbReference type="AlphaFoldDB" id="A0A447CY51"/>
<evidence type="ECO:0000313" key="7">
    <source>
        <dbReference type="Proteomes" id="UP000289200"/>
    </source>
</evidence>
<dbReference type="Proteomes" id="UP000289200">
    <property type="component" value="Unassembled WGS sequence"/>
</dbReference>
<evidence type="ECO:0000259" key="5">
    <source>
        <dbReference type="PROSITE" id="PS50893"/>
    </source>
</evidence>
<dbReference type="OrthoDB" id="9807242at2"/>
<keyword evidence="7" id="KW-1185">Reference proteome</keyword>
<comment type="caution">
    <text evidence="6">The sequence shown here is derived from an EMBL/GenBank/DDBJ whole genome shotgun (WGS) entry which is preliminary data.</text>
</comment>
<feature type="domain" description="ABC transporter" evidence="5">
    <location>
        <begin position="12"/>
        <end position="240"/>
    </location>
</feature>
<evidence type="ECO:0000256" key="2">
    <source>
        <dbReference type="ARBA" id="ARBA00022448"/>
    </source>
</evidence>
<dbReference type="InterPro" id="IPR003439">
    <property type="entry name" value="ABC_transporter-like_ATP-bd"/>
</dbReference>
<dbReference type="RefSeq" id="WP_129610167.1">
    <property type="nucleotide sequence ID" value="NZ_UWOC01000163.1"/>
</dbReference>
<dbReference type="SUPFAM" id="SSF52540">
    <property type="entry name" value="P-loop containing nucleoside triphosphate hydrolases"/>
    <property type="match status" value="1"/>
</dbReference>
<dbReference type="InterPro" id="IPR027417">
    <property type="entry name" value="P-loop_NTPase"/>
</dbReference>
<dbReference type="GO" id="GO:0016887">
    <property type="term" value="F:ATP hydrolysis activity"/>
    <property type="evidence" value="ECO:0007669"/>
    <property type="project" value="InterPro"/>
</dbReference>
<name>A0A447CY51_9BRAD</name>
<organism evidence="6 7">
    <name type="scientific">Rhodoplanes serenus</name>
    <dbReference type="NCBI Taxonomy" id="200615"/>
    <lineage>
        <taxon>Bacteria</taxon>
        <taxon>Pseudomonadati</taxon>
        <taxon>Pseudomonadota</taxon>
        <taxon>Alphaproteobacteria</taxon>
        <taxon>Hyphomicrobiales</taxon>
        <taxon>Nitrobacteraceae</taxon>
        <taxon>Rhodoplanes</taxon>
    </lineage>
</organism>
<protein>
    <submittedName>
        <fullName evidence="6">Bicarbonate transport ATP-binding protein CmpD</fullName>
    </submittedName>
</protein>
<reference evidence="7" key="1">
    <citation type="submission" date="2018-10" db="EMBL/GenBank/DDBJ databases">
        <authorList>
            <person name="Peiro R."/>
            <person name="Begona"/>
            <person name="Cbmso G."/>
            <person name="Lopez M."/>
            <person name="Gonzalez S."/>
            <person name="Sacristan E."/>
            <person name="Castillo E."/>
        </authorList>
    </citation>
    <scope>NUCLEOTIDE SEQUENCE [LARGE SCALE GENOMIC DNA]</scope>
</reference>